<dbReference type="Proteomes" id="UP000184076">
    <property type="component" value="Unassembled WGS sequence"/>
</dbReference>
<dbReference type="GO" id="GO:0009055">
    <property type="term" value="F:electron transfer activity"/>
    <property type="evidence" value="ECO:0007669"/>
    <property type="project" value="TreeGrafter"/>
</dbReference>
<evidence type="ECO:0000256" key="6">
    <source>
        <dbReference type="ARBA" id="ARBA00023004"/>
    </source>
</evidence>
<keyword evidence="3" id="KW-0813">Transport</keyword>
<evidence type="ECO:0000256" key="3">
    <source>
        <dbReference type="ARBA" id="ARBA00022448"/>
    </source>
</evidence>
<dbReference type="RefSeq" id="WP_073035798.1">
    <property type="nucleotide sequence ID" value="NZ_FQVB01000003.1"/>
</dbReference>
<gene>
    <name evidence="9" type="ORF">SAMN02745206_00037</name>
</gene>
<evidence type="ECO:0000256" key="5">
    <source>
        <dbReference type="ARBA" id="ARBA00022982"/>
    </source>
</evidence>
<dbReference type="InterPro" id="IPR018527">
    <property type="entry name" value="Rubredoxin_Fe_BS"/>
</dbReference>
<proteinExistence type="inferred from homology"/>
<dbReference type="OrthoDB" id="9802447at2"/>
<dbReference type="PANTHER" id="PTHR47627:SF1">
    <property type="entry name" value="RUBREDOXIN-1-RELATED"/>
    <property type="match status" value="1"/>
</dbReference>
<sequence>MARPEECYQCQGPTCGCIYDPDRGDRRGKIPKGTAFSELPEDWCCPVCGAGKRMFRPLGGGGSAEEDA</sequence>
<dbReference type="STRING" id="1121391.SAMN02745206_00037"/>
<feature type="domain" description="Rubredoxin-like" evidence="8">
    <location>
        <begin position="15"/>
        <end position="58"/>
    </location>
</feature>
<evidence type="ECO:0000259" key="8">
    <source>
        <dbReference type="PROSITE" id="PS50903"/>
    </source>
</evidence>
<dbReference type="GO" id="GO:0043448">
    <property type="term" value="P:alkane catabolic process"/>
    <property type="evidence" value="ECO:0007669"/>
    <property type="project" value="TreeGrafter"/>
</dbReference>
<evidence type="ECO:0000256" key="7">
    <source>
        <dbReference type="RuleBase" id="RU003820"/>
    </source>
</evidence>
<protein>
    <recommendedName>
        <fullName evidence="7">Rubredoxin</fullName>
    </recommendedName>
</protein>
<dbReference type="PROSITE" id="PS00202">
    <property type="entry name" value="RUBREDOXIN"/>
    <property type="match status" value="1"/>
</dbReference>
<dbReference type="Pfam" id="PF00301">
    <property type="entry name" value="Rubredoxin"/>
    <property type="match status" value="1"/>
</dbReference>
<evidence type="ECO:0000313" key="9">
    <source>
        <dbReference type="EMBL" id="SHE29128.1"/>
    </source>
</evidence>
<comment type="cofactor">
    <cofactor evidence="1 7">
        <name>Fe(3+)</name>
        <dbReference type="ChEBI" id="CHEBI:29034"/>
    </cofactor>
</comment>
<reference evidence="10" key="1">
    <citation type="submission" date="2016-11" db="EMBL/GenBank/DDBJ databases">
        <authorList>
            <person name="Varghese N."/>
            <person name="Submissions S."/>
        </authorList>
    </citation>
    <scope>NUCLEOTIDE SEQUENCE [LARGE SCALE GENOMIC DNA]</scope>
    <source>
        <strain evidence="10">DSM 9756</strain>
    </source>
</reference>
<comment type="similarity">
    <text evidence="7">Belongs to the rubredoxin family.</text>
</comment>
<keyword evidence="10" id="KW-1185">Reference proteome</keyword>
<organism evidence="9 10">
    <name type="scientific">Desulfacinum infernum DSM 9756</name>
    <dbReference type="NCBI Taxonomy" id="1121391"/>
    <lineage>
        <taxon>Bacteria</taxon>
        <taxon>Pseudomonadati</taxon>
        <taxon>Thermodesulfobacteriota</taxon>
        <taxon>Syntrophobacteria</taxon>
        <taxon>Syntrophobacterales</taxon>
        <taxon>Syntrophobacteraceae</taxon>
        <taxon>Desulfacinum</taxon>
    </lineage>
</organism>
<comment type="function">
    <text evidence="2">Rubredoxin is a small nonheme, iron protein lacking acid-labile sulfide. Its single Fe, chelated to 4 Cys, functions as an electron acceptor and may also stabilize the conformation of the molecule.</text>
</comment>
<evidence type="ECO:0000313" key="10">
    <source>
        <dbReference type="Proteomes" id="UP000184076"/>
    </source>
</evidence>
<dbReference type="InterPro" id="IPR050526">
    <property type="entry name" value="Rubredoxin_ET"/>
</dbReference>
<keyword evidence="6 7" id="KW-0408">Iron</keyword>
<dbReference type="PROSITE" id="PS50903">
    <property type="entry name" value="RUBREDOXIN_LIKE"/>
    <property type="match status" value="1"/>
</dbReference>
<dbReference type="InterPro" id="IPR024935">
    <property type="entry name" value="Rubredoxin_dom"/>
</dbReference>
<dbReference type="PRINTS" id="PR00163">
    <property type="entry name" value="RUBREDOXIN"/>
</dbReference>
<dbReference type="GO" id="GO:0005506">
    <property type="term" value="F:iron ion binding"/>
    <property type="evidence" value="ECO:0007669"/>
    <property type="project" value="UniProtKB-UniRule"/>
</dbReference>
<dbReference type="InterPro" id="IPR024934">
    <property type="entry name" value="Rubredoxin-like_dom"/>
</dbReference>
<accession>A0A1M4SAC9</accession>
<dbReference type="SUPFAM" id="SSF57802">
    <property type="entry name" value="Rubredoxin-like"/>
    <property type="match status" value="1"/>
</dbReference>
<dbReference type="CDD" id="cd00730">
    <property type="entry name" value="rubredoxin"/>
    <property type="match status" value="1"/>
</dbReference>
<keyword evidence="5 7" id="KW-0249">Electron transport</keyword>
<evidence type="ECO:0000256" key="4">
    <source>
        <dbReference type="ARBA" id="ARBA00022723"/>
    </source>
</evidence>
<dbReference type="EMBL" id="FQVB01000003">
    <property type="protein sequence ID" value="SHE29128.1"/>
    <property type="molecule type" value="Genomic_DNA"/>
</dbReference>
<keyword evidence="4 7" id="KW-0479">Metal-binding</keyword>
<name>A0A1M4SAC9_9BACT</name>
<dbReference type="AlphaFoldDB" id="A0A1M4SAC9"/>
<evidence type="ECO:0000256" key="1">
    <source>
        <dbReference type="ARBA" id="ARBA00001965"/>
    </source>
</evidence>
<evidence type="ECO:0000256" key="2">
    <source>
        <dbReference type="ARBA" id="ARBA00002360"/>
    </source>
</evidence>
<dbReference type="PANTHER" id="PTHR47627">
    <property type="entry name" value="RUBREDOXIN"/>
    <property type="match status" value="1"/>
</dbReference>
<dbReference type="Gene3D" id="2.20.28.10">
    <property type="match status" value="1"/>
</dbReference>